<evidence type="ECO:0000313" key="7">
    <source>
        <dbReference type="EMBL" id="KDN45732.1"/>
    </source>
</evidence>
<keyword evidence="8" id="KW-1185">Reference proteome</keyword>
<dbReference type="EMBL" id="JMSN01000040">
    <property type="protein sequence ID" value="KDN45732.1"/>
    <property type="molecule type" value="Genomic_DNA"/>
</dbReference>
<dbReference type="GeneID" id="25267215"/>
<sequence>MSASGTGGLQRRRVPGSSAAPSTSWAAGAVADLDEDTPPRSHTSTPVHQENGGESRSSWDVGSSSRTRRRDGDLGNPNSPGIASFSRSGGGGQSITVTDDRGRRVAYDPRDLNDDKETNEHPHLTLMEEILLLGLKDRAGYLSFWNDNISYALRGCILLELVLRKRIAVTKDPSRRRFAVQDRILEVIGSKMTGEVLLDEALKVMKACDEPMSCSQWVDLLSGETWNWMKIGFQMKQVRERLAKGLVDKGILRTEKRNFLLFDMATHPVADTATKDAVLKRILVLLTSSSSSVHANIFYREEKADVTFRVTRALCLLCCAFAANVLENALTHLTYEARETAFQKADDIMNEFSQWPMAPQTPGGGIGAAPTAASASGARMNGTGIGEGSVLTDTYEEASMGVGVTELARAIRNDYSKADESQYEAIAGLLATLAKMDSLI</sequence>
<dbReference type="GO" id="GO:0007030">
    <property type="term" value="P:Golgi organization"/>
    <property type="evidence" value="ECO:0007669"/>
    <property type="project" value="TreeGrafter"/>
</dbReference>
<dbReference type="Pfam" id="PF05719">
    <property type="entry name" value="GPP34"/>
    <property type="match status" value="1"/>
</dbReference>
<dbReference type="GO" id="GO:0005829">
    <property type="term" value="C:cytosol"/>
    <property type="evidence" value="ECO:0007669"/>
    <property type="project" value="TreeGrafter"/>
</dbReference>
<evidence type="ECO:0000256" key="6">
    <source>
        <dbReference type="SAM" id="MobiDB-lite"/>
    </source>
</evidence>
<keyword evidence="3" id="KW-0333">Golgi apparatus</keyword>
<comment type="similarity">
    <text evidence="2">Belongs to the GOLPH3/VPS74 family.</text>
</comment>
<dbReference type="GO" id="GO:0006890">
    <property type="term" value="P:retrograde vesicle-mediated transport, Golgi to endoplasmic reticulum"/>
    <property type="evidence" value="ECO:0007669"/>
    <property type="project" value="TreeGrafter"/>
</dbReference>
<dbReference type="Gene3D" id="1.10.3630.10">
    <property type="entry name" value="yeast vps74-n-term truncation variant domain like"/>
    <property type="match status" value="1"/>
</dbReference>
<feature type="compositionally biased region" description="Low complexity" evidence="6">
    <location>
        <begin position="55"/>
        <end position="65"/>
    </location>
</feature>
<dbReference type="GO" id="GO:0005802">
    <property type="term" value="C:trans-Golgi network"/>
    <property type="evidence" value="ECO:0007669"/>
    <property type="project" value="TreeGrafter"/>
</dbReference>
<dbReference type="PANTHER" id="PTHR12704">
    <property type="entry name" value="TRANS-GOLGI PROTEIN GMX33"/>
    <property type="match status" value="1"/>
</dbReference>
<dbReference type="GO" id="GO:0043001">
    <property type="term" value="P:Golgi to plasma membrane protein transport"/>
    <property type="evidence" value="ECO:0007669"/>
    <property type="project" value="TreeGrafter"/>
</dbReference>
<dbReference type="Proteomes" id="UP000027361">
    <property type="component" value="Unassembled WGS sequence"/>
</dbReference>
<feature type="compositionally biased region" description="Basic and acidic residues" evidence="6">
    <location>
        <begin position="98"/>
        <end position="120"/>
    </location>
</feature>
<evidence type="ECO:0000256" key="5">
    <source>
        <dbReference type="ARBA" id="ARBA00023136"/>
    </source>
</evidence>
<comment type="subcellular location">
    <subcellularLocation>
        <location evidence="1">Golgi apparatus membrane</location>
        <topology evidence="1">Peripheral membrane protein</topology>
        <orientation evidence="1">Cytoplasmic side</orientation>
    </subcellularLocation>
</comment>
<dbReference type="RefSeq" id="XP_013243269.1">
    <property type="nucleotide sequence ID" value="XM_013387815.1"/>
</dbReference>
<protein>
    <submittedName>
        <fullName evidence="7">Putative VPS74-protein</fullName>
    </submittedName>
</protein>
<feature type="region of interest" description="Disordered" evidence="6">
    <location>
        <begin position="1"/>
        <end position="120"/>
    </location>
</feature>
<evidence type="ECO:0000256" key="3">
    <source>
        <dbReference type="ARBA" id="ARBA00023034"/>
    </source>
</evidence>
<dbReference type="HOGENOM" id="CLU_036311_1_2_1"/>
<name>A0A066VVI1_TILAU</name>
<dbReference type="GO" id="GO:0070273">
    <property type="term" value="F:phosphatidylinositol-4-phosphate binding"/>
    <property type="evidence" value="ECO:0007669"/>
    <property type="project" value="InterPro"/>
</dbReference>
<dbReference type="InterPro" id="IPR038261">
    <property type="entry name" value="GPP34-like_sf"/>
</dbReference>
<organism evidence="7 8">
    <name type="scientific">Tilletiaria anomala (strain ATCC 24038 / CBS 436.72 / UBC 951)</name>
    <dbReference type="NCBI Taxonomy" id="1037660"/>
    <lineage>
        <taxon>Eukaryota</taxon>
        <taxon>Fungi</taxon>
        <taxon>Dikarya</taxon>
        <taxon>Basidiomycota</taxon>
        <taxon>Ustilaginomycotina</taxon>
        <taxon>Exobasidiomycetes</taxon>
        <taxon>Georgefischeriales</taxon>
        <taxon>Tilletiariaceae</taxon>
        <taxon>Tilletiaria</taxon>
    </lineage>
</organism>
<dbReference type="OrthoDB" id="2189106at2759"/>
<proteinExistence type="inferred from homology"/>
<keyword evidence="5" id="KW-0472">Membrane</keyword>
<keyword evidence="4" id="KW-0446">Lipid-binding</keyword>
<accession>A0A066VVI1</accession>
<dbReference type="PANTHER" id="PTHR12704:SF2">
    <property type="entry name" value="GOLGI PHOSPHOPROTEIN 3 HOMOLOG SAURON"/>
    <property type="match status" value="1"/>
</dbReference>
<dbReference type="GO" id="GO:0031985">
    <property type="term" value="C:Golgi cisterna"/>
    <property type="evidence" value="ECO:0007669"/>
    <property type="project" value="TreeGrafter"/>
</dbReference>
<reference evidence="7 8" key="1">
    <citation type="submission" date="2014-05" db="EMBL/GenBank/DDBJ databases">
        <title>Draft genome sequence of a rare smut relative, Tilletiaria anomala UBC 951.</title>
        <authorList>
            <consortium name="DOE Joint Genome Institute"/>
            <person name="Toome M."/>
            <person name="Kuo A."/>
            <person name="Henrissat B."/>
            <person name="Lipzen A."/>
            <person name="Tritt A."/>
            <person name="Yoshinaga Y."/>
            <person name="Zane M."/>
            <person name="Barry K."/>
            <person name="Grigoriev I.V."/>
            <person name="Spatafora J.W."/>
            <person name="Aimea M.C."/>
        </authorList>
    </citation>
    <scope>NUCLEOTIDE SEQUENCE [LARGE SCALE GENOMIC DNA]</scope>
    <source>
        <strain evidence="7 8">UBC 951</strain>
    </source>
</reference>
<feature type="compositionally biased region" description="Polar residues" evidence="6">
    <location>
        <begin position="76"/>
        <end position="87"/>
    </location>
</feature>
<dbReference type="STRING" id="1037660.A0A066VVI1"/>
<dbReference type="InterPro" id="IPR008628">
    <property type="entry name" value="GPP34-like"/>
</dbReference>
<evidence type="ECO:0000313" key="8">
    <source>
        <dbReference type="Proteomes" id="UP000027361"/>
    </source>
</evidence>
<evidence type="ECO:0000256" key="1">
    <source>
        <dbReference type="ARBA" id="ARBA00004255"/>
    </source>
</evidence>
<gene>
    <name evidence="7" type="ORF">K437DRAFT_294475</name>
</gene>
<evidence type="ECO:0000256" key="2">
    <source>
        <dbReference type="ARBA" id="ARBA00007284"/>
    </source>
</evidence>
<dbReference type="FunCoup" id="A0A066VVI1">
    <property type="interactions" value="151"/>
</dbReference>
<feature type="compositionally biased region" description="Polar residues" evidence="6">
    <location>
        <begin position="40"/>
        <end position="54"/>
    </location>
</feature>
<evidence type="ECO:0000256" key="4">
    <source>
        <dbReference type="ARBA" id="ARBA00023121"/>
    </source>
</evidence>
<dbReference type="GO" id="GO:0048194">
    <property type="term" value="P:Golgi vesicle budding"/>
    <property type="evidence" value="ECO:0007669"/>
    <property type="project" value="TreeGrafter"/>
</dbReference>
<comment type="caution">
    <text evidence="7">The sequence shown here is derived from an EMBL/GenBank/DDBJ whole genome shotgun (WGS) entry which is preliminary data.</text>
</comment>
<dbReference type="GO" id="GO:0000139">
    <property type="term" value="C:Golgi membrane"/>
    <property type="evidence" value="ECO:0007669"/>
    <property type="project" value="UniProtKB-SubCell"/>
</dbReference>
<dbReference type="InParanoid" id="A0A066VVI1"/>
<dbReference type="AlphaFoldDB" id="A0A066VVI1"/>